<accession>E4T6W1</accession>
<dbReference type="GO" id="GO:0005737">
    <property type="term" value="C:cytoplasm"/>
    <property type="evidence" value="ECO:0007669"/>
    <property type="project" value="InterPro"/>
</dbReference>
<reference evidence="5 6" key="2">
    <citation type="journal article" date="2011" name="Stand. Genomic Sci.">
        <title>Complete genome sequence of Paludibacter propionicigenes type strain (WB4).</title>
        <authorList>
            <person name="Gronow S."/>
            <person name="Munk C."/>
            <person name="Lapidus A."/>
            <person name="Nolan M."/>
            <person name="Lucas S."/>
            <person name="Hammon N."/>
            <person name="Deshpande S."/>
            <person name="Cheng J.F."/>
            <person name="Tapia R."/>
            <person name="Han C."/>
            <person name="Goodwin L."/>
            <person name="Pitluck S."/>
            <person name="Liolios K."/>
            <person name="Ivanova N."/>
            <person name="Mavromatis K."/>
            <person name="Mikhailova N."/>
            <person name="Pati A."/>
            <person name="Chen A."/>
            <person name="Palaniappan K."/>
            <person name="Land M."/>
            <person name="Hauser L."/>
            <person name="Chang Y.J."/>
            <person name="Jeffries C.D."/>
            <person name="Brambilla E."/>
            <person name="Rohde M."/>
            <person name="Goker M."/>
            <person name="Detter J.C."/>
            <person name="Woyke T."/>
            <person name="Bristow J."/>
            <person name="Eisen J.A."/>
            <person name="Markowitz V."/>
            <person name="Hugenholtz P."/>
            <person name="Kyrpides N.C."/>
            <person name="Klenk H.P."/>
        </authorList>
    </citation>
    <scope>NUCLEOTIDE SEQUENCE [LARGE SCALE GENOMIC DNA]</scope>
    <source>
        <strain evidence="6">DSM 17365 / JCM 13257 / WB4</strain>
    </source>
</reference>
<comment type="similarity">
    <text evidence="1 4">Belongs to the transferase hexapeptide repeat family.</text>
</comment>
<dbReference type="Gene3D" id="2.160.10.10">
    <property type="entry name" value="Hexapeptide repeat proteins"/>
    <property type="match status" value="1"/>
</dbReference>
<dbReference type="InterPro" id="IPR045304">
    <property type="entry name" value="LbH_SAT"/>
</dbReference>
<dbReference type="eggNOG" id="COG1045">
    <property type="taxonomic scope" value="Bacteria"/>
</dbReference>
<proteinExistence type="inferred from homology"/>
<dbReference type="SUPFAM" id="SSF51161">
    <property type="entry name" value="Trimeric LpxA-like enzymes"/>
    <property type="match status" value="1"/>
</dbReference>
<dbReference type="PANTHER" id="PTHR42811">
    <property type="entry name" value="SERINE ACETYLTRANSFERASE"/>
    <property type="match status" value="1"/>
</dbReference>
<keyword evidence="3 4" id="KW-0012">Acyltransferase</keyword>
<reference key="1">
    <citation type="submission" date="2010-11" db="EMBL/GenBank/DDBJ databases">
        <title>The complete genome of Paludibacter propionicigenes DSM 17365.</title>
        <authorList>
            <consortium name="US DOE Joint Genome Institute (JGI-PGF)"/>
            <person name="Lucas S."/>
            <person name="Copeland A."/>
            <person name="Lapidus A."/>
            <person name="Bruce D."/>
            <person name="Goodwin L."/>
            <person name="Pitluck S."/>
            <person name="Kyrpides N."/>
            <person name="Mavromatis K."/>
            <person name="Ivanova N."/>
            <person name="Munk A.C."/>
            <person name="Brettin T."/>
            <person name="Detter J.C."/>
            <person name="Han C."/>
            <person name="Tapia R."/>
            <person name="Land M."/>
            <person name="Hauser L."/>
            <person name="Markowitz V."/>
            <person name="Cheng J.-F."/>
            <person name="Hugenholtz P."/>
            <person name="Woyke T."/>
            <person name="Wu D."/>
            <person name="Gronow S."/>
            <person name="Wellnitz S."/>
            <person name="Brambilla E."/>
            <person name="Klenk H.-P."/>
            <person name="Eisen J.A."/>
        </authorList>
    </citation>
    <scope>NUCLEOTIDE SEQUENCE</scope>
    <source>
        <strain>WB4</strain>
    </source>
</reference>
<dbReference type="RefSeq" id="WP_013445824.1">
    <property type="nucleotide sequence ID" value="NC_014734.1"/>
</dbReference>
<dbReference type="InterPro" id="IPR011004">
    <property type="entry name" value="Trimer_LpxA-like_sf"/>
</dbReference>
<dbReference type="GO" id="GO:0009001">
    <property type="term" value="F:serine O-acetyltransferase activity"/>
    <property type="evidence" value="ECO:0007669"/>
    <property type="project" value="UniProtKB-EC"/>
</dbReference>
<evidence type="ECO:0000313" key="5">
    <source>
        <dbReference type="EMBL" id="ADQ80455.1"/>
    </source>
</evidence>
<dbReference type="KEGG" id="ppn:Palpr_2320"/>
<keyword evidence="2 4" id="KW-0808">Transferase</keyword>
<dbReference type="CDD" id="cd03354">
    <property type="entry name" value="LbH_SAT"/>
    <property type="match status" value="1"/>
</dbReference>
<dbReference type="InterPro" id="IPR001451">
    <property type="entry name" value="Hexapep"/>
</dbReference>
<dbReference type="HOGENOM" id="CLU_051638_11_0_10"/>
<evidence type="ECO:0000256" key="1">
    <source>
        <dbReference type="ARBA" id="ARBA00007274"/>
    </source>
</evidence>
<evidence type="ECO:0000256" key="3">
    <source>
        <dbReference type="ARBA" id="ARBA00023315"/>
    </source>
</evidence>
<dbReference type="EMBL" id="CP002345">
    <property type="protein sequence ID" value="ADQ80455.1"/>
    <property type="molecule type" value="Genomic_DNA"/>
</dbReference>
<dbReference type="EC" id="2.3.1.30" evidence="4"/>
<dbReference type="InterPro" id="IPR005881">
    <property type="entry name" value="Ser_O-AcTrfase"/>
</dbReference>
<dbReference type="OrthoDB" id="9814490at2"/>
<dbReference type="GO" id="GO:0006535">
    <property type="term" value="P:cysteine biosynthetic process from serine"/>
    <property type="evidence" value="ECO:0007669"/>
    <property type="project" value="InterPro"/>
</dbReference>
<evidence type="ECO:0000256" key="4">
    <source>
        <dbReference type="PIRNR" id="PIRNR000441"/>
    </source>
</evidence>
<evidence type="ECO:0000256" key="2">
    <source>
        <dbReference type="ARBA" id="ARBA00022679"/>
    </source>
</evidence>
<dbReference type="Pfam" id="PF00132">
    <property type="entry name" value="Hexapep"/>
    <property type="match status" value="1"/>
</dbReference>
<comment type="catalytic activity">
    <reaction evidence="4">
        <text>L-serine + acetyl-CoA = O-acetyl-L-serine + CoA</text>
        <dbReference type="Rhea" id="RHEA:24560"/>
        <dbReference type="ChEBI" id="CHEBI:33384"/>
        <dbReference type="ChEBI" id="CHEBI:57287"/>
        <dbReference type="ChEBI" id="CHEBI:57288"/>
        <dbReference type="ChEBI" id="CHEBI:58340"/>
        <dbReference type="EC" id="2.3.1.30"/>
    </reaction>
</comment>
<protein>
    <recommendedName>
        <fullName evidence="4">Serine acetyltransferase</fullName>
        <ecNumber evidence="4">2.3.1.30</ecNumber>
    </recommendedName>
</protein>
<keyword evidence="6" id="KW-1185">Reference proteome</keyword>
<dbReference type="STRING" id="694427.Palpr_2320"/>
<dbReference type="Proteomes" id="UP000008718">
    <property type="component" value="Chromosome"/>
</dbReference>
<dbReference type="PIRSF" id="PIRSF000441">
    <property type="entry name" value="CysE"/>
    <property type="match status" value="1"/>
</dbReference>
<evidence type="ECO:0000313" key="6">
    <source>
        <dbReference type="Proteomes" id="UP000008718"/>
    </source>
</evidence>
<dbReference type="AlphaFoldDB" id="E4T6W1"/>
<organism evidence="5 6">
    <name type="scientific">Paludibacter propionicigenes (strain DSM 17365 / JCM 13257 / WB4)</name>
    <dbReference type="NCBI Taxonomy" id="694427"/>
    <lineage>
        <taxon>Bacteria</taxon>
        <taxon>Pseudomonadati</taxon>
        <taxon>Bacteroidota</taxon>
        <taxon>Bacteroidia</taxon>
        <taxon>Bacteroidales</taxon>
        <taxon>Paludibacteraceae</taxon>
        <taxon>Paludibacter</taxon>
    </lineage>
</organism>
<sequence>MINSKASYLEYLEKDRLRLGIKKHKPLFLNPFEIDLEIWEFQKALRKCEYFYNIDNNSIMWRIKKFFAARNFKRLSCKLGFTIPTNCFGPGLRILHRGTIVINGQCEIGENCTLNACVNIGTQAGYIDKVPKIGNNVYIGPGAKLFGDIYIADGCAIGANAVVNKSFTEPNSVIVGIPAVKKGSLDRDLHIN</sequence>
<name>E4T6W1_PALPW</name>
<gene>
    <name evidence="5" type="ordered locus">Palpr_2320</name>
</gene>